<comment type="caution">
    <text evidence="2">The sequence shown here is derived from an EMBL/GenBank/DDBJ whole genome shotgun (WGS) entry which is preliminary data.</text>
</comment>
<dbReference type="OrthoDB" id="1918at2759"/>
<dbReference type="Proteomes" id="UP000308730">
    <property type="component" value="Unassembled WGS sequence"/>
</dbReference>
<dbReference type="AlphaFoldDB" id="A0A4S4MJ79"/>
<dbReference type="Pfam" id="PF08737">
    <property type="entry name" value="Rgp1"/>
    <property type="match status" value="1"/>
</dbReference>
<organism evidence="2 3">
    <name type="scientific">Antrodiella citrinella</name>
    <dbReference type="NCBI Taxonomy" id="2447956"/>
    <lineage>
        <taxon>Eukaryota</taxon>
        <taxon>Fungi</taxon>
        <taxon>Dikarya</taxon>
        <taxon>Basidiomycota</taxon>
        <taxon>Agaricomycotina</taxon>
        <taxon>Agaricomycetes</taxon>
        <taxon>Polyporales</taxon>
        <taxon>Steccherinaceae</taxon>
        <taxon>Antrodiella</taxon>
    </lineage>
</organism>
<proteinExistence type="predicted"/>
<feature type="region of interest" description="Disordered" evidence="1">
    <location>
        <begin position="163"/>
        <end position="224"/>
    </location>
</feature>
<evidence type="ECO:0000313" key="3">
    <source>
        <dbReference type="Proteomes" id="UP000308730"/>
    </source>
</evidence>
<evidence type="ECO:0008006" key="4">
    <source>
        <dbReference type="Google" id="ProtNLM"/>
    </source>
</evidence>
<dbReference type="PANTHER" id="PTHR12507">
    <property type="entry name" value="REDUCED GROWTH PHENOTYPE 1 RGP1, YEAST -RELATED"/>
    <property type="match status" value="1"/>
</dbReference>
<protein>
    <recommendedName>
        <fullName evidence="4">Rgp1-domain-containing protein</fullName>
    </recommendedName>
</protein>
<feature type="non-terminal residue" evidence="2">
    <location>
        <position position="791"/>
    </location>
</feature>
<feature type="compositionally biased region" description="Polar residues" evidence="1">
    <location>
        <begin position="164"/>
        <end position="174"/>
    </location>
</feature>
<dbReference type="EMBL" id="SGPM01000374">
    <property type="protein sequence ID" value="THH23250.1"/>
    <property type="molecule type" value="Genomic_DNA"/>
</dbReference>
<evidence type="ECO:0000313" key="2">
    <source>
        <dbReference type="EMBL" id="THH23250.1"/>
    </source>
</evidence>
<name>A0A4S4MJ79_9APHY</name>
<reference evidence="2 3" key="1">
    <citation type="submission" date="2019-02" db="EMBL/GenBank/DDBJ databases">
        <title>Genome sequencing of the rare red list fungi Antrodiella citrinella (Flaviporus citrinellus).</title>
        <authorList>
            <person name="Buettner E."/>
            <person name="Kellner H."/>
        </authorList>
    </citation>
    <scope>NUCLEOTIDE SEQUENCE [LARGE SCALE GENOMIC DNA]</scope>
    <source>
        <strain evidence="2 3">DSM 108506</strain>
    </source>
</reference>
<accession>A0A4S4MJ79</accession>
<evidence type="ECO:0000256" key="1">
    <source>
        <dbReference type="SAM" id="MobiDB-lite"/>
    </source>
</evidence>
<dbReference type="InterPro" id="IPR014848">
    <property type="entry name" value="Rgp1"/>
</dbReference>
<keyword evidence="3" id="KW-1185">Reference proteome</keyword>
<feature type="region of interest" description="Disordered" evidence="1">
    <location>
        <begin position="245"/>
        <end position="284"/>
    </location>
</feature>
<feature type="region of interest" description="Disordered" evidence="1">
    <location>
        <begin position="65"/>
        <end position="105"/>
    </location>
</feature>
<gene>
    <name evidence="2" type="ORF">EUX98_g7926</name>
</gene>
<sequence>MPVADTSTVDEPIRVVVTPSQASYFAGETFSVTITITNVRSPSASTSSAAVPLIRSASHSASHVHKRGAHSISSVPLARPPTSPVGRSTAQHLPAGGKVVPGQTGARRGLIGTKTVKRDGAAINGKRPVLAKSLSLSITPHDFESHLKEDIKGKSPIHAVRNQDAYNSPTSPRISSPLARSASVPVNHPHARKQSVMDGQLQLQDLRPPPSLSPFSHSPNASTSAFSLSLDPITESVSSPGLPPITPSNSFPSPIPETTAADFRTPLPDIPAPPTSKGTAYPPKQNHLRPGHRPTHLGLGHPPNANVTNPPRTAFSSSFPVPNTELILYSYAHLVGSLAFIPPPGTSTPEQTRMVQHIRSTLLKRQGMGGGSMDIASLSGKSTRYGNLSPGVPYRGGHSRASSLSANLFSLISPSSTTPTSAQPWTPGHRARTPSAMITGMFSPISPALPLTASSSQTEEELVDPDVPLPTFEVQPTMLAVDLRLGPGESRSYTYTLPLPDNLPPTFRGRTLRFSYQFILGICRANSSGPGTPGPASQSRVMKVPIRVYTNVTIGRPPTPYDLLWPASLRKRLNLQSTAKVAETPAAGVVLPDASATTGAYLDLQAYAHGLLATLPADAFDGGGDSHAATPRSPIRLPSMALADHRLAEGQGGVTGCREAVEMLTRNPKKLSYDVNKDGVKVAVLTFTKVAYRLGETVLGVVELNEPASRARVLKLSALLEAHESLPGNMGSAQSSRHMRRVHAEQHSSFMGSTLRTTFSLDIPPDASPAFRVYVQSADGPGPTAGGLEWK</sequence>